<gene>
    <name evidence="1" type="ORF">SAMN05421748_12619</name>
</gene>
<sequence length="378" mass="41590">MSGHDDARWFLEQLRAATAGKLGPVDPLTIESVSERLRRESISPQQRDEAELIDAFARQRQRMAGASQDDTFADMFAEMLTVIEGTIVAQNPGVDLSPLRPLVGHLQTGQLNAVTMRVPMSDTHLVLVEDQMPLFASKLSKAFAWAVPREQGSDGMHHFRISGPDVAARLDGDPSIAERFTEIVLHYAAYGVLNDTKHHLLPNGWFNFASTLRDGLEYFVLGHEYAHVLCNHLGQAESRRGVLPLEEAEAFAWDWRQELEADALGTVMALNAMGSEGVDAPTAFMGISLFFDAMDVFDRAVSLLLSGNEQSYQVGSHPPAAVRKQRLAEHNSGAAAAVSAVVDALWQRARPQILAMHQRGVRPAPTWRAIPKEVSAVR</sequence>
<dbReference type="Proteomes" id="UP000219612">
    <property type="component" value="Unassembled WGS sequence"/>
</dbReference>
<evidence type="ECO:0000313" key="1">
    <source>
        <dbReference type="EMBL" id="SNY64001.1"/>
    </source>
</evidence>
<dbReference type="OrthoDB" id="5181094at2"/>
<dbReference type="RefSeq" id="WP_097327015.1">
    <property type="nucleotide sequence ID" value="NZ_OBDY01000026.1"/>
</dbReference>
<proteinExistence type="predicted"/>
<name>A0A285JY54_9ACTN</name>
<organism evidence="1 2">
    <name type="scientific">Paractinoplanes atraurantiacus</name>
    <dbReference type="NCBI Taxonomy" id="1036182"/>
    <lineage>
        <taxon>Bacteria</taxon>
        <taxon>Bacillati</taxon>
        <taxon>Actinomycetota</taxon>
        <taxon>Actinomycetes</taxon>
        <taxon>Micromonosporales</taxon>
        <taxon>Micromonosporaceae</taxon>
        <taxon>Paractinoplanes</taxon>
    </lineage>
</organism>
<dbReference type="AlphaFoldDB" id="A0A285JY54"/>
<accession>A0A285JY54</accession>
<reference evidence="2" key="1">
    <citation type="submission" date="2017-09" db="EMBL/GenBank/DDBJ databases">
        <authorList>
            <person name="Varghese N."/>
            <person name="Submissions S."/>
        </authorList>
    </citation>
    <scope>NUCLEOTIDE SEQUENCE [LARGE SCALE GENOMIC DNA]</scope>
    <source>
        <strain evidence="2">CGMCC 4.6857</strain>
    </source>
</reference>
<evidence type="ECO:0008006" key="3">
    <source>
        <dbReference type="Google" id="ProtNLM"/>
    </source>
</evidence>
<evidence type="ECO:0000313" key="2">
    <source>
        <dbReference type="Proteomes" id="UP000219612"/>
    </source>
</evidence>
<protein>
    <recommendedName>
        <fullName evidence="3">Peptidase family M48</fullName>
    </recommendedName>
</protein>
<keyword evidence="2" id="KW-1185">Reference proteome</keyword>
<dbReference type="EMBL" id="OBDY01000026">
    <property type="protein sequence ID" value="SNY64001.1"/>
    <property type="molecule type" value="Genomic_DNA"/>
</dbReference>